<dbReference type="KEGG" id="mey:TM49_03805"/>
<dbReference type="Pfam" id="PF06808">
    <property type="entry name" value="DctM"/>
    <property type="match status" value="1"/>
</dbReference>
<comment type="similarity">
    <text evidence="7">Belongs to the TRAP transporter large permease family.</text>
</comment>
<evidence type="ECO:0000256" key="2">
    <source>
        <dbReference type="ARBA" id="ARBA00022475"/>
    </source>
</evidence>
<keyword evidence="4 7" id="KW-0812">Transmembrane</keyword>
<dbReference type="PANTHER" id="PTHR33362:SF5">
    <property type="entry name" value="C4-DICARBOXYLATE TRAP TRANSPORTER LARGE PERMEASE PROTEIN DCTM"/>
    <property type="match status" value="1"/>
</dbReference>
<sequence>MIFASLVLPVLLVAIGTPIFLVFLTVAAVVLMFFLKIPPVALQQVMFGGLDNFALLAIPFFVFAGELMSTSGIANRLITWAMAMVGRVPGSLGVSTVAASTALGAISGSSVASVAALGKTLYPKLIAAGYGQRRAGGLLASSGAIDIVIPPSIAMILYGMAAEQSIPRLFIAGILPAILMAALLSLFVIVDAIRRDIPSDHTFSVRAAAKATMDAFWAILMPVFVLGGIYLGVFSPSEAGGFACFYAIVIGLFVYRTMTVRDVINAAGNAAMLSGQILVLVAAASVITWIVTTQGVPQAIIAWINAMQLSAFTFLLAINLLLLAIGAFLDPTSAILVFAPLLAPIAISLGIDPIHFGIIMTVNLAIGMFTPPFGLNIFVAQQVTGLPAHTLYRGVAPFVAVLVIALLVITYVPALSLSLAQPH</sequence>
<keyword evidence="2" id="KW-1003">Cell membrane</keyword>
<dbReference type="GO" id="GO:0022857">
    <property type="term" value="F:transmembrane transporter activity"/>
    <property type="evidence" value="ECO:0007669"/>
    <property type="project" value="UniProtKB-UniRule"/>
</dbReference>
<dbReference type="GO" id="GO:0005886">
    <property type="term" value="C:plasma membrane"/>
    <property type="evidence" value="ECO:0007669"/>
    <property type="project" value="UniProtKB-SubCell"/>
</dbReference>
<keyword evidence="3 7" id="KW-0997">Cell inner membrane</keyword>
<keyword evidence="6 7" id="KW-0472">Membrane</keyword>
<dbReference type="Proteomes" id="UP000032611">
    <property type="component" value="Chromosome"/>
</dbReference>
<evidence type="ECO:0000259" key="8">
    <source>
        <dbReference type="Pfam" id="PF06808"/>
    </source>
</evidence>
<feature type="transmembrane region" description="Helical" evidence="7">
    <location>
        <begin position="391"/>
        <end position="414"/>
    </location>
</feature>
<dbReference type="AlphaFoldDB" id="A0A0D5LM41"/>
<keyword evidence="7" id="KW-0813">Transport</keyword>
<dbReference type="PATRIC" id="fig|1486262.3.peg.775"/>
<feature type="transmembrane region" description="Helical" evidence="7">
    <location>
        <begin position="357"/>
        <end position="379"/>
    </location>
</feature>
<comment type="subunit">
    <text evidence="7">The complex comprises the extracytoplasmic solute receptor protein and the two transmembrane proteins.</text>
</comment>
<dbReference type="PANTHER" id="PTHR33362">
    <property type="entry name" value="SIALIC ACID TRAP TRANSPORTER PERMEASE PROTEIN SIAT-RELATED"/>
    <property type="match status" value="1"/>
</dbReference>
<evidence type="ECO:0000313" key="9">
    <source>
        <dbReference type="EMBL" id="AJY45010.1"/>
    </source>
</evidence>
<feature type="domain" description="TRAP C4-dicarboxylate transport system permease DctM subunit" evidence="8">
    <location>
        <begin position="9"/>
        <end position="415"/>
    </location>
</feature>
<feature type="transmembrane region" description="Helical" evidence="7">
    <location>
        <begin position="53"/>
        <end position="74"/>
    </location>
</feature>
<feature type="transmembrane region" description="Helical" evidence="7">
    <location>
        <begin position="94"/>
        <end position="117"/>
    </location>
</feature>
<feature type="transmembrane region" description="Helical" evidence="7">
    <location>
        <begin position="6"/>
        <end position="33"/>
    </location>
</feature>
<keyword evidence="5 7" id="KW-1133">Transmembrane helix</keyword>
<evidence type="ECO:0000256" key="1">
    <source>
        <dbReference type="ARBA" id="ARBA00004429"/>
    </source>
</evidence>
<keyword evidence="10" id="KW-1185">Reference proteome</keyword>
<dbReference type="InterPro" id="IPR010656">
    <property type="entry name" value="DctM"/>
</dbReference>
<accession>A0A0D5LM41</accession>
<dbReference type="OrthoDB" id="7912553at2"/>
<name>A0A0D5LM41_MAREN</name>
<dbReference type="EMBL" id="CP010803">
    <property type="protein sequence ID" value="AJY45010.1"/>
    <property type="molecule type" value="Genomic_DNA"/>
</dbReference>
<evidence type="ECO:0000256" key="7">
    <source>
        <dbReference type="RuleBase" id="RU369079"/>
    </source>
</evidence>
<feature type="transmembrane region" description="Helical" evidence="7">
    <location>
        <begin position="138"/>
        <end position="158"/>
    </location>
</feature>
<feature type="transmembrane region" description="Helical" evidence="7">
    <location>
        <begin position="170"/>
        <end position="193"/>
    </location>
</feature>
<evidence type="ECO:0000313" key="10">
    <source>
        <dbReference type="Proteomes" id="UP000032611"/>
    </source>
</evidence>
<evidence type="ECO:0000256" key="3">
    <source>
        <dbReference type="ARBA" id="ARBA00022519"/>
    </source>
</evidence>
<evidence type="ECO:0000256" key="4">
    <source>
        <dbReference type="ARBA" id="ARBA00022692"/>
    </source>
</evidence>
<dbReference type="InterPro" id="IPR004681">
    <property type="entry name" value="TRAP_DctM"/>
</dbReference>
<comment type="subcellular location">
    <subcellularLocation>
        <location evidence="1 7">Cell inner membrane</location>
        <topology evidence="1 7">Multi-pass membrane protein</topology>
    </subcellularLocation>
</comment>
<protein>
    <recommendedName>
        <fullName evidence="7">TRAP transporter large permease protein</fullName>
    </recommendedName>
</protein>
<dbReference type="PIRSF" id="PIRSF006066">
    <property type="entry name" value="HI0050"/>
    <property type="match status" value="1"/>
</dbReference>
<organism evidence="9 10">
    <name type="scientific">Martelella endophytica</name>
    <dbReference type="NCBI Taxonomy" id="1486262"/>
    <lineage>
        <taxon>Bacteria</taxon>
        <taxon>Pseudomonadati</taxon>
        <taxon>Pseudomonadota</taxon>
        <taxon>Alphaproteobacteria</taxon>
        <taxon>Hyphomicrobiales</taxon>
        <taxon>Aurantimonadaceae</taxon>
        <taxon>Martelella</taxon>
    </lineage>
</organism>
<comment type="function">
    <text evidence="7">Part of the tripartite ATP-independent periplasmic (TRAP) transport system.</text>
</comment>
<evidence type="ECO:0000256" key="5">
    <source>
        <dbReference type="ARBA" id="ARBA00022989"/>
    </source>
</evidence>
<dbReference type="HOGENOM" id="CLU_019824_4_1_5"/>
<evidence type="ECO:0000256" key="6">
    <source>
        <dbReference type="ARBA" id="ARBA00023136"/>
    </source>
</evidence>
<feature type="transmembrane region" description="Helical" evidence="7">
    <location>
        <begin position="239"/>
        <end position="258"/>
    </location>
</feature>
<feature type="transmembrane region" description="Helical" evidence="7">
    <location>
        <begin position="214"/>
        <end position="233"/>
    </location>
</feature>
<feature type="transmembrane region" description="Helical" evidence="7">
    <location>
        <begin position="270"/>
        <end position="291"/>
    </location>
</feature>
<feature type="transmembrane region" description="Helical" evidence="7">
    <location>
        <begin position="303"/>
        <end position="325"/>
    </location>
</feature>
<gene>
    <name evidence="9" type="ORF">TM49_03805</name>
</gene>
<proteinExistence type="inferred from homology"/>
<dbReference type="STRING" id="1486262.TM49_03805"/>
<feature type="transmembrane region" description="Helical" evidence="7">
    <location>
        <begin position="332"/>
        <end position="351"/>
    </location>
</feature>
<dbReference type="RefSeq" id="WP_045679603.1">
    <property type="nucleotide sequence ID" value="NZ_CP010803.1"/>
</dbReference>
<reference evidence="9 10" key="1">
    <citation type="journal article" date="2015" name="Genome Announc.">
        <title>Complete genome sequence of Martelella endophytica YC6887, which has antifungal activity associated with a halophyte.</title>
        <authorList>
            <person name="Khan A."/>
            <person name="Khan H."/>
            <person name="Chung E.J."/>
            <person name="Hossain M.T."/>
            <person name="Chung Y.R."/>
        </authorList>
    </citation>
    <scope>NUCLEOTIDE SEQUENCE [LARGE SCALE GENOMIC DNA]</scope>
    <source>
        <strain evidence="9">YC6887</strain>
    </source>
</reference>
<dbReference type="NCBIfam" id="TIGR00786">
    <property type="entry name" value="dctM"/>
    <property type="match status" value="1"/>
</dbReference>